<evidence type="ECO:0000313" key="7">
    <source>
        <dbReference type="EMBL" id="PSS01845.1"/>
    </source>
</evidence>
<feature type="domain" description="Vacuolar protein sorting-associated protein 13 VPS13 adaptor binding" evidence="6">
    <location>
        <begin position="2976"/>
        <end position="3227"/>
    </location>
</feature>
<dbReference type="PANTHER" id="PTHR16166:SF143">
    <property type="entry name" value="PROTEIN SORTING-ASSOCIATED PROTEIN, PUTATIVE (DUF1162)-RELATED"/>
    <property type="match status" value="1"/>
</dbReference>
<comment type="similarity">
    <text evidence="1">Belongs to the VPS13 family.</text>
</comment>
<dbReference type="GO" id="GO:1990064">
    <property type="term" value="P:ground tissue pattern formation"/>
    <property type="evidence" value="ECO:0007669"/>
    <property type="project" value="EnsemblPlants"/>
</dbReference>
<dbReference type="OrthoDB" id="428159at2759"/>
<dbReference type="STRING" id="1590841.A0A2R6Q4R4"/>
<feature type="domain" description="Vacuolar protein sorting-associated protein 13 VPS13 adaptor binding" evidence="6">
    <location>
        <begin position="2559"/>
        <end position="2851"/>
    </location>
</feature>
<evidence type="ECO:0000259" key="6">
    <source>
        <dbReference type="Pfam" id="PF25036"/>
    </source>
</evidence>
<accession>A0A2R6Q4R4</accession>
<gene>
    <name evidence="7" type="ORF">CEY00_Acc23203</name>
</gene>
<proteinExistence type="inferred from homology"/>
<dbReference type="InParanoid" id="A0A2R6Q4R4"/>
<evidence type="ECO:0000313" key="8">
    <source>
        <dbReference type="Proteomes" id="UP000241394"/>
    </source>
</evidence>
<evidence type="ECO:0000256" key="1">
    <source>
        <dbReference type="ARBA" id="ARBA00006545"/>
    </source>
</evidence>
<dbReference type="EMBL" id="NKQK01000020">
    <property type="protein sequence ID" value="PSS01845.1"/>
    <property type="molecule type" value="Genomic_DNA"/>
</dbReference>
<reference evidence="7 8" key="1">
    <citation type="submission" date="2017-07" db="EMBL/GenBank/DDBJ databases">
        <title>An improved, manually edited Actinidia chinensis var. chinensis (kiwifruit) genome highlights the challenges associated with draft genomes and gene prediction in plants.</title>
        <authorList>
            <person name="Pilkington S."/>
            <person name="Crowhurst R."/>
            <person name="Hilario E."/>
            <person name="Nardozza S."/>
            <person name="Fraser L."/>
            <person name="Peng Y."/>
            <person name="Gunaseelan K."/>
            <person name="Simpson R."/>
            <person name="Tahir J."/>
            <person name="Deroles S."/>
            <person name="Templeton K."/>
            <person name="Luo Z."/>
            <person name="Davy M."/>
            <person name="Cheng C."/>
            <person name="Mcneilage M."/>
            <person name="Scaglione D."/>
            <person name="Liu Y."/>
            <person name="Zhang Q."/>
            <person name="Datson P."/>
            <person name="De Silva N."/>
            <person name="Gardiner S."/>
            <person name="Bassett H."/>
            <person name="Chagne D."/>
            <person name="Mccallum J."/>
            <person name="Dzierzon H."/>
            <person name="Deng C."/>
            <person name="Wang Y.-Y."/>
            <person name="Barron N."/>
            <person name="Manako K."/>
            <person name="Bowen J."/>
            <person name="Foster T."/>
            <person name="Erridge Z."/>
            <person name="Tiffin H."/>
            <person name="Waite C."/>
            <person name="Davies K."/>
            <person name="Grierson E."/>
            <person name="Laing W."/>
            <person name="Kirk R."/>
            <person name="Chen X."/>
            <person name="Wood M."/>
            <person name="Montefiori M."/>
            <person name="Brummell D."/>
            <person name="Schwinn K."/>
            <person name="Catanach A."/>
            <person name="Fullerton C."/>
            <person name="Li D."/>
            <person name="Meiyalaghan S."/>
            <person name="Nieuwenhuizen N."/>
            <person name="Read N."/>
            <person name="Prakash R."/>
            <person name="Hunter D."/>
            <person name="Zhang H."/>
            <person name="Mckenzie M."/>
            <person name="Knabel M."/>
            <person name="Harris A."/>
            <person name="Allan A."/>
            <person name="Chen A."/>
            <person name="Janssen B."/>
            <person name="Plunkett B."/>
            <person name="Dwamena C."/>
            <person name="Voogd C."/>
            <person name="Leif D."/>
            <person name="Lafferty D."/>
            <person name="Souleyre E."/>
            <person name="Varkonyi-Gasic E."/>
            <person name="Gambi F."/>
            <person name="Hanley J."/>
            <person name="Yao J.-L."/>
            <person name="Cheung J."/>
            <person name="David K."/>
            <person name="Warren B."/>
            <person name="Marsh K."/>
            <person name="Snowden K."/>
            <person name="Lin-Wang K."/>
            <person name="Brian L."/>
            <person name="Martinez-Sanchez M."/>
            <person name="Wang M."/>
            <person name="Ileperuma N."/>
            <person name="Macnee N."/>
            <person name="Campin R."/>
            <person name="Mcatee P."/>
            <person name="Drummond R."/>
            <person name="Espley R."/>
            <person name="Ireland H."/>
            <person name="Wu R."/>
            <person name="Atkinson R."/>
            <person name="Karunairetnam S."/>
            <person name="Bulley S."/>
            <person name="Chunkath S."/>
            <person name="Hanley Z."/>
            <person name="Storey R."/>
            <person name="Thrimawithana A."/>
            <person name="Thomson S."/>
            <person name="David C."/>
            <person name="Testolin R."/>
        </authorList>
    </citation>
    <scope>NUCLEOTIDE SEQUENCE [LARGE SCALE GENOMIC DNA]</scope>
    <source>
        <strain evidence="8">cv. Red5</strain>
        <tissue evidence="7">Young leaf</tissue>
    </source>
</reference>
<evidence type="ECO:0000256" key="2">
    <source>
        <dbReference type="ARBA" id="ARBA00022448"/>
    </source>
</evidence>
<dbReference type="OMA" id="CEWQYTF"/>
<dbReference type="InterPro" id="IPR026847">
    <property type="entry name" value="VPS13"/>
</dbReference>
<evidence type="ECO:0000256" key="3">
    <source>
        <dbReference type="ARBA" id="ARBA00023055"/>
    </source>
</evidence>
<dbReference type="Gramene" id="PSS01845">
    <property type="protein sequence ID" value="PSS01845"/>
    <property type="gene ID" value="CEY00_Acc23203"/>
</dbReference>
<evidence type="ECO:0000259" key="5">
    <source>
        <dbReference type="Pfam" id="PF12624"/>
    </source>
</evidence>
<feature type="domain" description="Chorein N-terminal" evidence="5">
    <location>
        <begin position="1"/>
        <end position="452"/>
    </location>
</feature>
<protein>
    <submittedName>
        <fullName evidence="7">Vacuolar protein sorting-associated protein like</fullName>
    </submittedName>
</protein>
<comment type="caution">
    <text evidence="7">The sequence shown here is derived from an EMBL/GenBank/DDBJ whole genome shotgun (WGS) entry which is preliminary data.</text>
</comment>
<sequence length="3846" mass="430898">MFEGLVRQLLLGYLGRYVRDIQKEQLKITLWNEEVLLENVELILEAFDYLQLPFALKQGRVGRLSIKIPWKKLGWDPIIITIEDVYISACQRDDQEWSMDAVGRREFAGKKAKLAAAELAKLSRRVCDTQAGQSFISYITAKILDGIQVSIRNVHIVYRNMLTDLAQTVFGIKFSSLTIMKQNLLGGMLRGGQVNKIVEIQGLEVYCSTFHRTLDLMKVDITGHSKLWSNASLEGNEGVHILAPVDVSMSLLVSRSGKHENDAPKYSVNVELTGLVLSLDEVQLQQILTLWDYLCICQLREKYGRYRPWNNSLSGKHKGWQIEWWHYAQQSVLFDVHERMKKTSWKHLGERLNRRRKYVSLYKTKLKCLREEQLIDGDILRELEQVEKESDIEDILNYRSTAESELQEFLLNSNSYLGVSGSSITLEKSHNDERSSSKSRGWLNWLSRGMLGAGGTDDSSQFSGVVSDEVIKDIYEATKFQPAPSPDGTAAADDNVLIDGDILRELEQVEKESDIEDILNYRSTAESELQEFLLNSNSYLGVSGSSITLEKSHNDERSSSKSRGWLNWLSRGMLGAGGTDDSSQFSGVVSDEVIKDIYEATKFQPAPSPDGTAAADDNVVFSEIKFHIHQLSATLWSMNFGPVIAELILEGMFIESKLWDESAIITILINSARLINPCNKQEILLMGRSVFEKELLGVEKTSASIQVDISSVNQDVKLLVKVQPLEVTYDSEFLLNVMEFCNLLEAFKFQYKRVMLSLNGIEDVRARLLTKIEYILSSRKRVVWDVNFVNVRINIPWRNANSEPYNMVLAMGDLFIVSKRASVSSDIEDQSYLLKNLTSFVSSSNISVEIQDLYNHLEIKVNDFEVKIIIPYHPQTISVLEKFSASISLTSCVIHDEPILKQLEVCIITPSLHANFSPTIYGAVLGLLANLDVLHFKSAILLKENSLSTVSSKLTTQKAFHSSIIANLESVSFRIDLENDKETNGCTLMFNLHKIDIRYDLMEMQECWISMKAMKVITYSLEGDKDSHILCSSENHFSFHDAQQQDVAVECQEREKFCGNSKSADGCFLLHYEEFRTSDKIFHKYTVGLTDLDLHCYPYIIRLLVEFSDEIIKYDTYHTVQNSSSHSTYGENPSPVKCFGFEKFGCSNFETSSSEWASIPLDCFPFITIYNYGSLTNLENSLVDTSPNWRNFLKLRDRSPKFCTRGSKMSSAQLFKSGSGEDAVVTAQNLGGSDVLIDLNLRKIKLHFHDCSCIVGTISLPLSKSSLSIRGDDLDILCSTEGLILCSSWCPQNICPHGFLWSPSLTNLSPILNVRFRKQKDGPVRSQFEISVSIQHVSCTLPPDFLAIIIGYFSLPDWYCKGNEQPTSENARRTDSEEDIVITYKFEVLDSTLFTPVESDDPRFLKLEIPQLYCSFIQNFCSNNVLKDIPPECLIAENKIARKNHCLNVFGRDLSLSLLLNSGVLDSSMTDQNFGCGYITFIAPFSADVWVRIPHESDSSCLSSLGSTCVMARVDNGQLIVKDQFSSVDRESKGFSSDVLHFLQFKKNIKENGAFKPEALTVTFTDVRCCVNSLAINLFHLRHDSISSELLARVDMRFLCSASFKNETLLGLDVSFLSLALFSQLNFVMLAECTSSGQVSSVLDINLSTSEQGENELHISLPALEIWLHLVDWTEVIDLLSSCLGQVTKTSITEVSQLNSMLGPVDIIQNVTVNVAESSPQTLSTSSLCSSHNMKQNAILLILKSGNIGIKIYVPVWISREAFSIFSEPQVQEERPLNDSCNIDDGGNEQPTSENARRTDSEEDIVITYKFEVLDSTLFTPVESDDPSADVWVRIPHESDSSCLSSLGSTCVMARVDNGQLIVKGEYIFVGFEALLDVIDQFSSVDRESKGFSSDVLHFLQFKKNIKENGAFKPEALTVTFTDVRCCVNSLAINLFHLRHDSISSELLARVDMRFLCSASFKNETLLGLDVSFLSLALFSQLNFVMLAECTSSGQVSSVLDINLSTSEQGENELHISLPALEIWLHLVDWTEVIDLLSSCLGQVTKTSITEVSQLNSMLGPVDIIQNVTVNVAESSPQTLSTSSLCSSHNMKQNAILLILKSGNIGIKIHVPVWISREAFSIFSEPQVQEERPLNDSCNIDDGVHNNFITISVCNRCSELVFTSSTVKINFNIDKISGRVGICEGKHSPSWPFLQFSQVNVEAEIFKNQLDLALVNADIQCNSLDLWFSYHMFSFWKSMRFTLPEAGSAQYTFSSDLNVKVKKISVLLTDGRWISKGPLLEILLRNLLLHANVAENKLEGSVAGDLLVNYNNINKVVWEPFVEPWKFQLSIIRVHEKSALLNSAIMTDIHITSTAQLNLNVTEALIEAVFRAIEMVKDAWGVMRHKGLSDCQRLSNQEICENMYTGRFAPYILQNLTSLPLVFHVCQGPIRADDIDVSVLKKGTFMRPGSSIPIYINDEETPEEQFLRCRPAHSSDRLSDQQLNGVEHHYIIIQFDGTCMLSTPISMDLVGLNYFEVDFSKSTNKIDTDNNEDVSKTNKHVDEVNRTDSNGGFVIPVACDVSVQRYCKLVRLYSTVILFNATSMPFEVRFDIPFGLSPKILDPIYPGQEFPLPLHLAEAGRVRWRPLGRNYLWSEAHNISNILSQESRIGLFRSFICYPSHPSTDPLRCCMSVQHVCFPSTSRPDKSSVIDINRTTKQSVEKSCYLDKSKKHFIHQITLSSPLVVRNYLPKALSLTIEIGGVTRTASLSEVETSFFHIDSSHDLGLVLHMHGFKPSALKFPRPETFCGVAKFNGTKFSLAETITFDPTLNDGTIYATVEKVMDAFSGAREICVFVPYLLYNCIGFPLIVSDCTKEMKGYGCIIPSCYNLGEQDILIGRKDGLGILSSSQDFHGAADHSLRNSSSKNRSLSTWRNIDSLSGKLLRKPIICGTSTVSHGRSDKHELHGQNNEENCLENRLSSRIQSNLDGSNLADIECRKVEACMYSPDPSSPVTEIMVRASRHLPDSVTKNMPKSSWSSPFFLVQPTGSTTVLVPQFHTDAAYVVSVTSSAIAGPYSGKTSAVTFQPRYVICNACSKDLCYKQKGTDSIFYLGIKQHSHLQWTDTKRELLVSIRFNEAGCQWSGCFLPDHLGDTQVKMWNNVSGAVNMIRVEVQNADIPVQDETIGGSLHGNSGTNMILLSDDDTGFMPYRIDNFSKERLRVYQQRCETFETVIQSYTSCPYAWDEPFYPHRLTVEVPGERIVGSYTLDEVKEYMPIYLPSTSEKPERTLLVSVHAEGAIKVLSIVDSSYHVLNDAKNPRVPQFKGKRKHDLKQEMSVDFKEKISVAIPFIGISLINSHPQELVFACAKNTRIDLLQSLDQQKFFFQVSSFQIDNQLPRTPYPVILSFDCEHRGNPLGQTRNQDDNTKTNGESLVQITSENLCEPVFCLAAAKWRNRDVSLVSFEYISLRMTDFHLELEQEVVLTLFDFIRTICSRSQVGVLTFTDSSLYPLTSDMGFLKESPSCTDDHKYGQLNGVLFHPTNQTRFSENCTSSLLLPSVVPIGAPWQQIFLLARRQKKIYVELLELAPIKLTLSFSSTPWTLRNGVLTSGESLIHRGLMAFADVEGAHIYLKQLFIAHHLASWESIQEIILRHYTRQLLHEMYKVFGSAGVIGNPMGFARSVSHGIKDFLSVPARSVFQSPAGLITGMAQGTTSLLSNTVFAISDAATQFSRAAHKGIVAFTFDDQAVAGVEKQQKGESSHSKGVVNEFLEGLTGLLQSPIKGAEKYGLPGVLSGVALGITGLVARPAASILEVTGKTAQSIRNRSKLHNMAAQRLRVRLPRPLSRELPLRPYSWEASSTTWQHSV</sequence>
<dbReference type="Proteomes" id="UP000241394">
    <property type="component" value="Chromosome LG20"/>
</dbReference>
<keyword evidence="8" id="KW-1185">Reference proteome</keyword>
<dbReference type="GO" id="GO:0010082">
    <property type="term" value="P:regulation of root meristem growth"/>
    <property type="evidence" value="ECO:0007669"/>
    <property type="project" value="EnsemblPlants"/>
</dbReference>
<feature type="region of interest" description="Disordered" evidence="4">
    <location>
        <begin position="1775"/>
        <end position="1800"/>
    </location>
</feature>
<reference evidence="8" key="2">
    <citation type="journal article" date="2018" name="BMC Genomics">
        <title>A manually annotated Actinidia chinensis var. chinensis (kiwifruit) genome highlights the challenges associated with draft genomes and gene prediction in plants.</title>
        <authorList>
            <person name="Pilkington S.M."/>
            <person name="Crowhurst R."/>
            <person name="Hilario E."/>
            <person name="Nardozza S."/>
            <person name="Fraser L."/>
            <person name="Peng Y."/>
            <person name="Gunaseelan K."/>
            <person name="Simpson R."/>
            <person name="Tahir J."/>
            <person name="Deroles S.C."/>
            <person name="Templeton K."/>
            <person name="Luo Z."/>
            <person name="Davy M."/>
            <person name="Cheng C."/>
            <person name="McNeilage M."/>
            <person name="Scaglione D."/>
            <person name="Liu Y."/>
            <person name="Zhang Q."/>
            <person name="Datson P."/>
            <person name="De Silva N."/>
            <person name="Gardiner S.E."/>
            <person name="Bassett H."/>
            <person name="Chagne D."/>
            <person name="McCallum J."/>
            <person name="Dzierzon H."/>
            <person name="Deng C."/>
            <person name="Wang Y.Y."/>
            <person name="Barron L."/>
            <person name="Manako K."/>
            <person name="Bowen J."/>
            <person name="Foster T.M."/>
            <person name="Erridge Z.A."/>
            <person name="Tiffin H."/>
            <person name="Waite C.N."/>
            <person name="Davies K.M."/>
            <person name="Grierson E.P."/>
            <person name="Laing W.A."/>
            <person name="Kirk R."/>
            <person name="Chen X."/>
            <person name="Wood M."/>
            <person name="Montefiori M."/>
            <person name="Brummell D.A."/>
            <person name="Schwinn K.E."/>
            <person name="Catanach A."/>
            <person name="Fullerton C."/>
            <person name="Li D."/>
            <person name="Meiyalaghan S."/>
            <person name="Nieuwenhuizen N."/>
            <person name="Read N."/>
            <person name="Prakash R."/>
            <person name="Hunter D."/>
            <person name="Zhang H."/>
            <person name="McKenzie M."/>
            <person name="Knabel M."/>
            <person name="Harris A."/>
            <person name="Allan A.C."/>
            <person name="Gleave A."/>
            <person name="Chen A."/>
            <person name="Janssen B.J."/>
            <person name="Plunkett B."/>
            <person name="Ampomah-Dwamena C."/>
            <person name="Voogd C."/>
            <person name="Leif D."/>
            <person name="Lafferty D."/>
            <person name="Souleyre E.J.F."/>
            <person name="Varkonyi-Gasic E."/>
            <person name="Gambi F."/>
            <person name="Hanley J."/>
            <person name="Yao J.L."/>
            <person name="Cheung J."/>
            <person name="David K.M."/>
            <person name="Warren B."/>
            <person name="Marsh K."/>
            <person name="Snowden K.C."/>
            <person name="Lin-Wang K."/>
            <person name="Brian L."/>
            <person name="Martinez-Sanchez M."/>
            <person name="Wang M."/>
            <person name="Ileperuma N."/>
            <person name="Macnee N."/>
            <person name="Campin R."/>
            <person name="McAtee P."/>
            <person name="Drummond R.S.M."/>
            <person name="Espley R.V."/>
            <person name="Ireland H.S."/>
            <person name="Wu R."/>
            <person name="Atkinson R.G."/>
            <person name="Karunairetnam S."/>
            <person name="Bulley S."/>
            <person name="Chunkath S."/>
            <person name="Hanley Z."/>
            <person name="Storey R."/>
            <person name="Thrimawithana A.H."/>
            <person name="Thomson S."/>
            <person name="David C."/>
            <person name="Testolin R."/>
            <person name="Huang H."/>
            <person name="Hellens R.P."/>
            <person name="Schaffer R.J."/>
        </authorList>
    </citation>
    <scope>NUCLEOTIDE SEQUENCE [LARGE SCALE GENOMIC DNA]</scope>
    <source>
        <strain evidence="8">cv. Red5</strain>
    </source>
</reference>
<dbReference type="InterPro" id="IPR009543">
    <property type="entry name" value="VPS13_VAB"/>
</dbReference>
<dbReference type="GO" id="GO:0006623">
    <property type="term" value="P:protein targeting to vacuole"/>
    <property type="evidence" value="ECO:0007669"/>
    <property type="project" value="TreeGrafter"/>
</dbReference>
<dbReference type="GO" id="GO:0006869">
    <property type="term" value="P:lipid transport"/>
    <property type="evidence" value="ECO:0007669"/>
    <property type="project" value="UniProtKB-KW"/>
</dbReference>
<evidence type="ECO:0000256" key="4">
    <source>
        <dbReference type="SAM" id="MobiDB-lite"/>
    </source>
</evidence>
<dbReference type="Pfam" id="PF25036">
    <property type="entry name" value="VPS13_VAB"/>
    <property type="match status" value="2"/>
</dbReference>
<keyword evidence="3" id="KW-0445">Lipid transport</keyword>
<dbReference type="InterPro" id="IPR026854">
    <property type="entry name" value="VPS13_N"/>
</dbReference>
<keyword evidence="2" id="KW-0813">Transport</keyword>
<dbReference type="FunCoup" id="A0A2R6Q4R4">
    <property type="interactions" value="621"/>
</dbReference>
<organism evidence="7 8">
    <name type="scientific">Actinidia chinensis var. chinensis</name>
    <name type="common">Chinese soft-hair kiwi</name>
    <dbReference type="NCBI Taxonomy" id="1590841"/>
    <lineage>
        <taxon>Eukaryota</taxon>
        <taxon>Viridiplantae</taxon>
        <taxon>Streptophyta</taxon>
        <taxon>Embryophyta</taxon>
        <taxon>Tracheophyta</taxon>
        <taxon>Spermatophyta</taxon>
        <taxon>Magnoliopsida</taxon>
        <taxon>eudicotyledons</taxon>
        <taxon>Gunneridae</taxon>
        <taxon>Pentapetalae</taxon>
        <taxon>asterids</taxon>
        <taxon>Ericales</taxon>
        <taxon>Actinidiaceae</taxon>
        <taxon>Actinidia</taxon>
    </lineage>
</organism>
<name>A0A2R6Q4R4_ACTCC</name>
<dbReference type="Pfam" id="PF12624">
    <property type="entry name" value="VPS13_N"/>
    <property type="match status" value="1"/>
</dbReference>
<dbReference type="PANTHER" id="PTHR16166">
    <property type="entry name" value="VACUOLAR PROTEIN SORTING-ASSOCIATED PROTEIN VPS13"/>
    <property type="match status" value="1"/>
</dbReference>
<dbReference type="GO" id="GO:0045053">
    <property type="term" value="P:protein retention in Golgi apparatus"/>
    <property type="evidence" value="ECO:0007669"/>
    <property type="project" value="TreeGrafter"/>
</dbReference>